<dbReference type="InterPro" id="IPR009003">
    <property type="entry name" value="Peptidase_S1_PA"/>
</dbReference>
<evidence type="ECO:0000313" key="1">
    <source>
        <dbReference type="EMBL" id="KIO20932.1"/>
    </source>
</evidence>
<proteinExistence type="predicted"/>
<organism evidence="1 2">
    <name type="scientific">Tulasnella calospora MUT 4182</name>
    <dbReference type="NCBI Taxonomy" id="1051891"/>
    <lineage>
        <taxon>Eukaryota</taxon>
        <taxon>Fungi</taxon>
        <taxon>Dikarya</taxon>
        <taxon>Basidiomycota</taxon>
        <taxon>Agaricomycotina</taxon>
        <taxon>Agaricomycetes</taxon>
        <taxon>Cantharellales</taxon>
        <taxon>Tulasnellaceae</taxon>
        <taxon>Tulasnella</taxon>
    </lineage>
</organism>
<keyword evidence="2" id="KW-1185">Reference proteome</keyword>
<dbReference type="HOGENOM" id="CLU_049073_0_0_1"/>
<evidence type="ECO:0000313" key="2">
    <source>
        <dbReference type="Proteomes" id="UP000054248"/>
    </source>
</evidence>
<evidence type="ECO:0008006" key="3">
    <source>
        <dbReference type="Google" id="ProtNLM"/>
    </source>
</evidence>
<dbReference type="Proteomes" id="UP000054248">
    <property type="component" value="Unassembled WGS sequence"/>
</dbReference>
<dbReference type="Pfam" id="PF13365">
    <property type="entry name" value="Trypsin_2"/>
    <property type="match status" value="1"/>
</dbReference>
<protein>
    <recommendedName>
        <fullName evidence="3">Serine protease</fullName>
    </recommendedName>
</protein>
<gene>
    <name evidence="1" type="ORF">M407DRAFT_29431</name>
</gene>
<sequence>MNSFRPALCGTQLERRLVSRGLGDMNAYRNSRSSPPHRHRGFAAEAPLWKGQLKPPSSSDQTQSTTITHEISSLFSRLLLNHRFSSLSALAEQYDRQAGRILPSTLPNGSIQSNQPGERWKARIEDSVVTVAHVITSPSPEESEVHLASGFFIQPTNSNPCIVTCAHTLYQARHSPCLQEANARSGTIVVTSSGQSLAISHVLSSLPLFDIMLLSYDPMDGFEPISLPVSMYPAQEGTTFRTRFVSPTAVSLYGGRYADWKTGKIDGYRDFAGRESKPGTYDALSHMIFSPPPTPGTSGAPIIDCEAGNVVGMVTGSRMYNRVEGLKGWGTPSEAIFELFSLPL</sequence>
<dbReference type="AlphaFoldDB" id="A0A0C3LHN0"/>
<accession>A0A0C3LHN0</accession>
<name>A0A0C3LHN0_9AGAM</name>
<dbReference type="OrthoDB" id="10054765at2759"/>
<reference evidence="1 2" key="1">
    <citation type="submission" date="2014-04" db="EMBL/GenBank/DDBJ databases">
        <authorList>
            <consortium name="DOE Joint Genome Institute"/>
            <person name="Kuo A."/>
            <person name="Girlanda M."/>
            <person name="Perotto S."/>
            <person name="Kohler A."/>
            <person name="Nagy L.G."/>
            <person name="Floudas D."/>
            <person name="Copeland A."/>
            <person name="Barry K.W."/>
            <person name="Cichocki N."/>
            <person name="Veneault-Fourrey C."/>
            <person name="LaButti K."/>
            <person name="Lindquist E.A."/>
            <person name="Lipzen A."/>
            <person name="Lundell T."/>
            <person name="Morin E."/>
            <person name="Murat C."/>
            <person name="Sun H."/>
            <person name="Tunlid A."/>
            <person name="Henrissat B."/>
            <person name="Grigoriev I.V."/>
            <person name="Hibbett D.S."/>
            <person name="Martin F."/>
            <person name="Nordberg H.P."/>
            <person name="Cantor M.N."/>
            <person name="Hua S.X."/>
        </authorList>
    </citation>
    <scope>NUCLEOTIDE SEQUENCE [LARGE SCALE GENOMIC DNA]</scope>
    <source>
        <strain evidence="1 2">MUT 4182</strain>
    </source>
</reference>
<dbReference type="EMBL" id="KN823155">
    <property type="protein sequence ID" value="KIO20932.1"/>
    <property type="molecule type" value="Genomic_DNA"/>
</dbReference>
<reference evidence="2" key="2">
    <citation type="submission" date="2015-01" db="EMBL/GenBank/DDBJ databases">
        <title>Evolutionary Origins and Diversification of the Mycorrhizal Mutualists.</title>
        <authorList>
            <consortium name="DOE Joint Genome Institute"/>
            <consortium name="Mycorrhizal Genomics Consortium"/>
            <person name="Kohler A."/>
            <person name="Kuo A."/>
            <person name="Nagy L.G."/>
            <person name="Floudas D."/>
            <person name="Copeland A."/>
            <person name="Barry K.W."/>
            <person name="Cichocki N."/>
            <person name="Veneault-Fourrey C."/>
            <person name="LaButti K."/>
            <person name="Lindquist E.A."/>
            <person name="Lipzen A."/>
            <person name="Lundell T."/>
            <person name="Morin E."/>
            <person name="Murat C."/>
            <person name="Riley R."/>
            <person name="Ohm R."/>
            <person name="Sun H."/>
            <person name="Tunlid A."/>
            <person name="Henrissat B."/>
            <person name="Grigoriev I.V."/>
            <person name="Hibbett D.S."/>
            <person name="Martin F."/>
        </authorList>
    </citation>
    <scope>NUCLEOTIDE SEQUENCE [LARGE SCALE GENOMIC DNA]</scope>
    <source>
        <strain evidence="2">MUT 4182</strain>
    </source>
</reference>
<dbReference type="STRING" id="1051891.A0A0C3LHN0"/>
<dbReference type="SUPFAM" id="SSF50494">
    <property type="entry name" value="Trypsin-like serine proteases"/>
    <property type="match status" value="1"/>
</dbReference>